<sequence>MEENNLTNHNNNYSNGSIRIPIVEEYNKVHFINQQNFGKITPLCGSMDSIFDALLRGTTTTNHPNCTEKMAGPLSSENSSQNQHDDYSTESNEHYNINGRQRGWDRGGNREAVRKYRQKKKAHTVSLTDELVKLRALNQELMQRLRDQASLETEVARLKCLLVDIRGRIEGEIGSFPYQKPVISSHHLHHNFGDTNFSNSSKILIISPSGDQTCLNDGMSSGGVVSFNVQNFESTPSFGSPPSLG</sequence>
<dbReference type="Proteomes" id="UP001443914">
    <property type="component" value="Unassembled WGS sequence"/>
</dbReference>
<protein>
    <recommendedName>
        <fullName evidence="2">BZIP domain-containing protein</fullName>
    </recommendedName>
</protein>
<comment type="caution">
    <text evidence="3">The sequence shown here is derived from an EMBL/GenBank/DDBJ whole genome shotgun (WGS) entry which is preliminary data.</text>
</comment>
<feature type="region of interest" description="Disordered" evidence="1">
    <location>
        <begin position="61"/>
        <end position="107"/>
    </location>
</feature>
<name>A0AAW1IN30_SAPOF</name>
<dbReference type="InterPro" id="IPR046347">
    <property type="entry name" value="bZIP_sf"/>
</dbReference>
<keyword evidence="4" id="KW-1185">Reference proteome</keyword>
<dbReference type="Pfam" id="PF07716">
    <property type="entry name" value="bZIP_2"/>
    <property type="match status" value="1"/>
</dbReference>
<dbReference type="PANTHER" id="PTHR23334:SF49">
    <property type="entry name" value="BASIC LEUCINE ZIPPER 23"/>
    <property type="match status" value="1"/>
</dbReference>
<evidence type="ECO:0000256" key="1">
    <source>
        <dbReference type="SAM" id="MobiDB-lite"/>
    </source>
</evidence>
<reference evidence="3" key="1">
    <citation type="submission" date="2024-03" db="EMBL/GenBank/DDBJ databases">
        <title>WGS assembly of Saponaria officinalis var. Norfolk2.</title>
        <authorList>
            <person name="Jenkins J."/>
            <person name="Shu S."/>
            <person name="Grimwood J."/>
            <person name="Barry K."/>
            <person name="Goodstein D."/>
            <person name="Schmutz J."/>
            <person name="Leebens-Mack J."/>
            <person name="Osbourn A."/>
        </authorList>
    </citation>
    <scope>NUCLEOTIDE SEQUENCE [LARGE SCALE GENOMIC DNA]</scope>
    <source>
        <strain evidence="3">JIC</strain>
    </source>
</reference>
<dbReference type="PANTHER" id="PTHR23334">
    <property type="entry name" value="CCAAT/ENHANCER BINDING PROTEIN"/>
    <property type="match status" value="1"/>
</dbReference>
<dbReference type="CDD" id="cd14686">
    <property type="entry name" value="bZIP"/>
    <property type="match status" value="1"/>
</dbReference>
<dbReference type="SMART" id="SM00338">
    <property type="entry name" value="BRLZ"/>
    <property type="match status" value="1"/>
</dbReference>
<dbReference type="AlphaFoldDB" id="A0AAW1IN30"/>
<dbReference type="InterPro" id="IPR004827">
    <property type="entry name" value="bZIP"/>
</dbReference>
<evidence type="ECO:0000313" key="3">
    <source>
        <dbReference type="EMBL" id="KAK9690757.1"/>
    </source>
</evidence>
<dbReference type="EMBL" id="JBDFQZ010000009">
    <property type="protein sequence ID" value="KAK9690757.1"/>
    <property type="molecule type" value="Genomic_DNA"/>
</dbReference>
<dbReference type="SUPFAM" id="SSF57959">
    <property type="entry name" value="Leucine zipper domain"/>
    <property type="match status" value="1"/>
</dbReference>
<feature type="compositionally biased region" description="Basic and acidic residues" evidence="1">
    <location>
        <begin position="83"/>
        <end position="93"/>
    </location>
</feature>
<dbReference type="GO" id="GO:0000981">
    <property type="term" value="F:DNA-binding transcription factor activity, RNA polymerase II-specific"/>
    <property type="evidence" value="ECO:0007669"/>
    <property type="project" value="TreeGrafter"/>
</dbReference>
<feature type="domain" description="BZIP" evidence="2">
    <location>
        <begin position="98"/>
        <end position="164"/>
    </location>
</feature>
<gene>
    <name evidence="3" type="ORF">RND81_09G152300</name>
</gene>
<dbReference type="Gene3D" id="1.20.5.170">
    <property type="match status" value="1"/>
</dbReference>
<dbReference type="GO" id="GO:0000978">
    <property type="term" value="F:RNA polymerase II cis-regulatory region sequence-specific DNA binding"/>
    <property type="evidence" value="ECO:0007669"/>
    <property type="project" value="TreeGrafter"/>
</dbReference>
<accession>A0AAW1IN30</accession>
<dbReference type="GO" id="GO:0006351">
    <property type="term" value="P:DNA-templated transcription"/>
    <property type="evidence" value="ECO:0007669"/>
    <property type="project" value="InterPro"/>
</dbReference>
<organism evidence="3 4">
    <name type="scientific">Saponaria officinalis</name>
    <name type="common">Common soapwort</name>
    <name type="synonym">Lychnis saponaria</name>
    <dbReference type="NCBI Taxonomy" id="3572"/>
    <lineage>
        <taxon>Eukaryota</taxon>
        <taxon>Viridiplantae</taxon>
        <taxon>Streptophyta</taxon>
        <taxon>Embryophyta</taxon>
        <taxon>Tracheophyta</taxon>
        <taxon>Spermatophyta</taxon>
        <taxon>Magnoliopsida</taxon>
        <taxon>eudicotyledons</taxon>
        <taxon>Gunneridae</taxon>
        <taxon>Pentapetalae</taxon>
        <taxon>Caryophyllales</taxon>
        <taxon>Caryophyllaceae</taxon>
        <taxon>Caryophylleae</taxon>
        <taxon>Saponaria</taxon>
    </lineage>
</organism>
<evidence type="ECO:0000313" key="4">
    <source>
        <dbReference type="Proteomes" id="UP001443914"/>
    </source>
</evidence>
<proteinExistence type="predicted"/>
<evidence type="ECO:0000259" key="2">
    <source>
        <dbReference type="SMART" id="SM00338"/>
    </source>
</evidence>
<dbReference type="InterPro" id="IPR031106">
    <property type="entry name" value="C/EBP"/>
</dbReference>